<dbReference type="PROSITE" id="PS51257">
    <property type="entry name" value="PROKAR_LIPOPROTEIN"/>
    <property type="match status" value="1"/>
</dbReference>
<keyword evidence="2" id="KW-1185">Reference proteome</keyword>
<dbReference type="Proteomes" id="UP000060699">
    <property type="component" value="Chromosome"/>
</dbReference>
<name>A0A0U3MIA8_9BURK</name>
<dbReference type="EMBL" id="CP013729">
    <property type="protein sequence ID" value="ALV08397.1"/>
    <property type="molecule type" value="Genomic_DNA"/>
</dbReference>
<accession>A0A0U3MIA8</accession>
<dbReference type="AlphaFoldDB" id="A0A0U3MIA8"/>
<sequence precursor="true">MLHSFRLFSVGVLAAAIAPAWGMSCARQPLASMVAEYDHIFVAQVKVATLLNDKTSIDASFEVETVLKGQPQQVSVIRSPFSDYNYQSDGPQIASIPAELSPGMHLLVFAKGNGPAEFSACSATVRLQRKDDATLAAVRNALSGTKPEAPAAKQ</sequence>
<evidence type="ECO:0000313" key="1">
    <source>
        <dbReference type="EMBL" id="ALV08397.1"/>
    </source>
</evidence>
<reference evidence="1 2" key="1">
    <citation type="submission" date="2015-12" db="EMBL/GenBank/DDBJ databases">
        <title>Complete genome of Roseateles depolymerans KCTC 42856.</title>
        <authorList>
            <person name="Kim K.M."/>
        </authorList>
    </citation>
    <scope>NUCLEOTIDE SEQUENCE [LARGE SCALE GENOMIC DNA]</scope>
    <source>
        <strain evidence="1 2">KCTC 42856</strain>
    </source>
</reference>
<evidence type="ECO:0000313" key="2">
    <source>
        <dbReference type="Proteomes" id="UP000060699"/>
    </source>
</evidence>
<dbReference type="RefSeq" id="WP_147306916.1">
    <property type="nucleotide sequence ID" value="NZ_CP013729.1"/>
</dbReference>
<gene>
    <name evidence="1" type="ORF">RD2015_3946</name>
</gene>
<organism evidence="1 2">
    <name type="scientific">Roseateles depolymerans</name>
    <dbReference type="NCBI Taxonomy" id="76731"/>
    <lineage>
        <taxon>Bacteria</taxon>
        <taxon>Pseudomonadati</taxon>
        <taxon>Pseudomonadota</taxon>
        <taxon>Betaproteobacteria</taxon>
        <taxon>Burkholderiales</taxon>
        <taxon>Sphaerotilaceae</taxon>
        <taxon>Roseateles</taxon>
    </lineage>
</organism>
<dbReference type="STRING" id="76731.RD2015_3946"/>
<dbReference type="KEGG" id="rdp:RD2015_3946"/>
<protein>
    <submittedName>
        <fullName evidence="1">Uncharacterized protein</fullName>
    </submittedName>
</protein>
<proteinExistence type="predicted"/>